<name>A0A4U8Q445_9FIRM</name>
<evidence type="ECO:0000256" key="4">
    <source>
        <dbReference type="ARBA" id="ARBA00022553"/>
    </source>
</evidence>
<feature type="domain" description="HTH araC/xylS-type" evidence="11">
    <location>
        <begin position="402"/>
        <end position="504"/>
    </location>
</feature>
<dbReference type="RefSeq" id="WP_138003172.1">
    <property type="nucleotide sequence ID" value="NZ_QGQD01000068.1"/>
</dbReference>
<comment type="function">
    <text evidence="9">May play the central regulatory role in sporulation. It may be an element of the effector pathway responsible for the activation of sporulation genes in response to nutritional stress. Spo0A may act in concert with spo0H (a sigma factor) to control the expression of some genes that are critical to the sporulation process.</text>
</comment>
<evidence type="ECO:0000256" key="2">
    <source>
        <dbReference type="ARBA" id="ARBA00018672"/>
    </source>
</evidence>
<evidence type="ECO:0000256" key="9">
    <source>
        <dbReference type="ARBA" id="ARBA00024867"/>
    </source>
</evidence>
<evidence type="ECO:0000256" key="3">
    <source>
        <dbReference type="ARBA" id="ARBA00022490"/>
    </source>
</evidence>
<keyword evidence="5" id="KW-0902">Two-component regulatory system</keyword>
<protein>
    <recommendedName>
        <fullName evidence="2">Stage 0 sporulation protein A homolog</fullName>
    </recommendedName>
</protein>
<dbReference type="PROSITE" id="PS50110">
    <property type="entry name" value="RESPONSE_REGULATORY"/>
    <property type="match status" value="1"/>
</dbReference>
<accession>A0A4U8Q445</accession>
<proteinExistence type="predicted"/>
<organism evidence="13 14">
    <name type="scientific">Robinsoniella peoriensis</name>
    <dbReference type="NCBI Taxonomy" id="180332"/>
    <lineage>
        <taxon>Bacteria</taxon>
        <taxon>Bacillati</taxon>
        <taxon>Bacillota</taxon>
        <taxon>Clostridia</taxon>
        <taxon>Lachnospirales</taxon>
        <taxon>Lachnospiraceae</taxon>
        <taxon>Robinsoniella</taxon>
    </lineage>
</organism>
<dbReference type="PROSITE" id="PS01124">
    <property type="entry name" value="HTH_ARAC_FAMILY_2"/>
    <property type="match status" value="1"/>
</dbReference>
<dbReference type="InterPro" id="IPR018060">
    <property type="entry name" value="HTH_AraC"/>
</dbReference>
<dbReference type="Pfam" id="PF00072">
    <property type="entry name" value="Response_reg"/>
    <property type="match status" value="1"/>
</dbReference>
<dbReference type="InterPro" id="IPR051552">
    <property type="entry name" value="HptR"/>
</dbReference>
<evidence type="ECO:0000259" key="12">
    <source>
        <dbReference type="PROSITE" id="PS50110"/>
    </source>
</evidence>
<dbReference type="GO" id="GO:0005737">
    <property type="term" value="C:cytoplasm"/>
    <property type="evidence" value="ECO:0007669"/>
    <property type="project" value="UniProtKB-SubCell"/>
</dbReference>
<feature type="modified residue" description="4-aspartylphosphate" evidence="10">
    <location>
        <position position="55"/>
    </location>
</feature>
<comment type="caution">
    <text evidence="13">The sequence shown here is derived from an EMBL/GenBank/DDBJ whole genome shotgun (WGS) entry which is preliminary data.</text>
</comment>
<dbReference type="SMART" id="SM00342">
    <property type="entry name" value="HTH_ARAC"/>
    <property type="match status" value="1"/>
</dbReference>
<dbReference type="AlphaFoldDB" id="A0A4U8Q445"/>
<keyword evidence="8" id="KW-0804">Transcription</keyword>
<comment type="subcellular location">
    <subcellularLocation>
        <location evidence="1">Cytoplasm</location>
    </subcellularLocation>
</comment>
<evidence type="ECO:0000256" key="10">
    <source>
        <dbReference type="PROSITE-ProRule" id="PRU00169"/>
    </source>
</evidence>
<evidence type="ECO:0000256" key="6">
    <source>
        <dbReference type="ARBA" id="ARBA00023015"/>
    </source>
</evidence>
<evidence type="ECO:0000259" key="11">
    <source>
        <dbReference type="PROSITE" id="PS01124"/>
    </source>
</evidence>
<gene>
    <name evidence="13" type="ORF">DSM106044_03520</name>
</gene>
<keyword evidence="3" id="KW-0963">Cytoplasm</keyword>
<keyword evidence="14" id="KW-1185">Reference proteome</keyword>
<evidence type="ECO:0000256" key="8">
    <source>
        <dbReference type="ARBA" id="ARBA00023163"/>
    </source>
</evidence>
<dbReference type="InterPro" id="IPR009057">
    <property type="entry name" value="Homeodomain-like_sf"/>
</dbReference>
<keyword evidence="7" id="KW-0238">DNA-binding</keyword>
<dbReference type="Gene3D" id="3.40.50.2300">
    <property type="match status" value="1"/>
</dbReference>
<dbReference type="PANTHER" id="PTHR42713:SF3">
    <property type="entry name" value="TRANSCRIPTIONAL REGULATORY PROTEIN HPTR"/>
    <property type="match status" value="1"/>
</dbReference>
<keyword evidence="6" id="KW-0805">Transcription regulation</keyword>
<dbReference type="InterPro" id="IPR001789">
    <property type="entry name" value="Sig_transdc_resp-reg_receiver"/>
</dbReference>
<evidence type="ECO:0000256" key="5">
    <source>
        <dbReference type="ARBA" id="ARBA00023012"/>
    </source>
</evidence>
<evidence type="ECO:0000256" key="1">
    <source>
        <dbReference type="ARBA" id="ARBA00004496"/>
    </source>
</evidence>
<feature type="domain" description="Response regulatory" evidence="12">
    <location>
        <begin position="3"/>
        <end position="120"/>
    </location>
</feature>
<dbReference type="GO" id="GO:0000160">
    <property type="term" value="P:phosphorelay signal transduction system"/>
    <property type="evidence" value="ECO:0007669"/>
    <property type="project" value="UniProtKB-KW"/>
</dbReference>
<keyword evidence="4 10" id="KW-0597">Phosphoprotein</keyword>
<reference evidence="13 14" key="1">
    <citation type="journal article" date="2019" name="Anaerobe">
        <title>Detection of Robinsoniella peoriensis in multiple bone samples of a trauma patient.</title>
        <authorList>
            <person name="Schrottner P."/>
            <person name="Hartwich K."/>
            <person name="Bunk B."/>
            <person name="Schober I."/>
            <person name="Helbig S."/>
            <person name="Rudolph W.W."/>
            <person name="Gunzer F."/>
        </authorList>
    </citation>
    <scope>NUCLEOTIDE SEQUENCE [LARGE SCALE GENOMIC DNA]</scope>
    <source>
        <strain evidence="13 14">DSM 106044</strain>
    </source>
</reference>
<dbReference type="EMBL" id="QGQD01000068">
    <property type="protein sequence ID" value="TLC99569.1"/>
    <property type="molecule type" value="Genomic_DNA"/>
</dbReference>
<dbReference type="SUPFAM" id="SSF52172">
    <property type="entry name" value="CheY-like"/>
    <property type="match status" value="1"/>
</dbReference>
<dbReference type="Proteomes" id="UP000306509">
    <property type="component" value="Unassembled WGS sequence"/>
</dbReference>
<dbReference type="Pfam" id="PF12833">
    <property type="entry name" value="HTH_18"/>
    <property type="match status" value="1"/>
</dbReference>
<sequence length="509" mass="59804">MLKLIIADDERVIRETISSFIDWEEIGIKLVGLCSDGIEAYNMILDETPDIVMTDIRMPGLSGLDLVREIAQTNPQIQFIILSGYEDFEYAREAMKYGIRHYLLKPCNEEKIRESIIQAREECLRIKQQMEEKEQQSAMTRTIRQDAIFHLLMDGIALEREEGDIFEQKVEGLQDFYGQYIDLYQRPCHLCYVYFLERVYLEQVLEELRQEEEERNRQNIFYGIYVNNILLLFCYEQLDMAIFHEHWVRISEHIQLESARFPNLQSLLEVVLTKIKRYDTIYAIHNYRPIVILNNQNVLQHLQLIFQQLGDASEVTVKKMCKELRFMVDGAAQSDFLQMLGNSICTHLPALGICSLAEVTETVRDIQMKDEKEELRLLLKSVIDRMEKELCLPPQRYGMLVEKVMTYVEEHLSEQNLTLKKIAEQHLYMNVDYVSRQFKQSTGDKFSQYLTEQRVKRAKELLMNADTGKIQYVAEQVGCGNNPQYFSNIFKKLVGMTPGRWAAQMQKKE</sequence>
<evidence type="ECO:0000256" key="7">
    <source>
        <dbReference type="ARBA" id="ARBA00023125"/>
    </source>
</evidence>
<dbReference type="GO" id="GO:0043565">
    <property type="term" value="F:sequence-specific DNA binding"/>
    <property type="evidence" value="ECO:0007669"/>
    <property type="project" value="InterPro"/>
</dbReference>
<dbReference type="PANTHER" id="PTHR42713">
    <property type="entry name" value="HISTIDINE KINASE-RELATED"/>
    <property type="match status" value="1"/>
</dbReference>
<dbReference type="GO" id="GO:0003700">
    <property type="term" value="F:DNA-binding transcription factor activity"/>
    <property type="evidence" value="ECO:0007669"/>
    <property type="project" value="InterPro"/>
</dbReference>
<dbReference type="SUPFAM" id="SSF46689">
    <property type="entry name" value="Homeodomain-like"/>
    <property type="match status" value="1"/>
</dbReference>
<dbReference type="SMART" id="SM00448">
    <property type="entry name" value="REC"/>
    <property type="match status" value="1"/>
</dbReference>
<dbReference type="CDD" id="cd17536">
    <property type="entry name" value="REC_YesN-like"/>
    <property type="match status" value="1"/>
</dbReference>
<evidence type="ECO:0000313" key="14">
    <source>
        <dbReference type="Proteomes" id="UP000306509"/>
    </source>
</evidence>
<evidence type="ECO:0000313" key="13">
    <source>
        <dbReference type="EMBL" id="TLC99569.1"/>
    </source>
</evidence>
<dbReference type="InterPro" id="IPR011006">
    <property type="entry name" value="CheY-like_superfamily"/>
</dbReference>
<dbReference type="Gene3D" id="1.10.10.60">
    <property type="entry name" value="Homeodomain-like"/>
    <property type="match status" value="2"/>
</dbReference>